<feature type="compositionally biased region" description="Basic and acidic residues" evidence="1">
    <location>
        <begin position="1829"/>
        <end position="1856"/>
    </location>
</feature>
<feature type="region of interest" description="Disordered" evidence="1">
    <location>
        <begin position="1201"/>
        <end position="1259"/>
    </location>
</feature>
<feature type="region of interest" description="Disordered" evidence="1">
    <location>
        <begin position="1717"/>
        <end position="1980"/>
    </location>
</feature>
<feature type="compositionally biased region" description="Low complexity" evidence="1">
    <location>
        <begin position="346"/>
        <end position="356"/>
    </location>
</feature>
<feature type="compositionally biased region" description="Basic residues" evidence="1">
    <location>
        <begin position="1857"/>
        <end position="1869"/>
    </location>
</feature>
<feature type="region of interest" description="Disordered" evidence="1">
    <location>
        <begin position="76"/>
        <end position="140"/>
    </location>
</feature>
<feature type="compositionally biased region" description="Pro residues" evidence="1">
    <location>
        <begin position="1550"/>
        <end position="1565"/>
    </location>
</feature>
<feature type="region of interest" description="Disordered" evidence="1">
    <location>
        <begin position="1102"/>
        <end position="1122"/>
    </location>
</feature>
<sequence length="1980" mass="210266">MSQRITPLTRNQLLELEALVRNLISAVTQQHAQPSATPASVGEQSWPLSASSTPTSVSLSNSESCAKAYASTPLSNGGAGGGLSAASSFPGTLRDAQAPPLPVAAPPYQDDDPSSYLVDGGVGHPHHRLNHPQPDPAAAAPADHAVLHGAFVDVFADPWTATTWRLYDKIEYIVWWSYRPPSCTKCGMQDAWMPSGDVEFQCAFCLSGAGTTRSNAIVEDTTAAKQDQAGMEDSGDDDDDDTGGFAAVGGRARAGKQPGSSGSGAGGGGPIDAYIFFYEWLQRIPLLEPAGPISAASAGGSGNRLDGAARPASQRAPASSSTKGAGTHAGVFPSSAGGSHRAEQHGGAAASNAASTGAGGGAGSSSSVLLPAGESLPMVLRAAYDMGTLLTTPGLPRGTAPGLRAAALYLSLLLHRFVSLFPLFCLAGRIPASAAPVGATASATVETSQYRAPHKAAGAEAPCADVELQWVDVELIGALLGVSAPSFFESTEVSLQHLQNVFTVAAAYGVPSVLWHPGRVPGRVETMKALKDKIEPLCPVPFAAAGVSGLCPEHTAMIVALELARRVDAQPIAVSSTSPAAAAQNAQRIGMWLDALGLYPTRRAYRDAHSYHQYVVTTEKRQDSGDGAADGDAAQDRHRILASWEKTLTELAGMKDLQLLAAAERHTRRHDGNVDRAKQLFLTTTTSPFYKRFEWILTSPCANALLHVFAAVFRMTPMELADMALRSGIYQGPASGFVATLRTAVLRGAYDVMPLARRLSPLTSSWMCTYLALHSGDRLPLLTALHQLNDAQNSTRDRQAALTRLVQRVLRKHQAPQLYQLNFVLRVTDEVEKHFNGVYFLSSVLWQEGLAIFTCLRSGRKTITLNRYTNRMSLCYMNAKEKHVDHLSMHIVPPVVAAVETEATRLVMEMALGISTASVGDPWGNVVRCLDKCARVRRRMRVPMLASRLDALASIREHASTVARQLQQFPSFFGGAGGQLISMGPTLLGCGDAETLLASAPPLDVQQLRRDLQWNYLCLPHVSLLAGLSEDRVVAMYASLVGLLELIHLRLAESAAAAAVSSTAAALSNWVEELLYVDEGEQRVQGEVDALQQGFGSAAASSWTPPAYRNSHPGTPKLSHSPKSKFLAVSASTNAPLGGVSSAFAASCGGGGGGGVRYNNGRPRSFSPPLARQPYTMTPPSMAPIRSPILRSSTAISAFTSSHNAVSTPTAHRLRTPPPGYTPSSCSGGGGEVSLAPTAGAQQQQHSSANSKKGGGGGSWRARDVCVADGLPLPDLELAESTADITKLTSNLLLGTRQQQQSLKGQRRRRRGRGENDDDNEDEGGDDGSDDEDRGLPKAFTDGDGNEQQERMKKRATEANMERQRCDDVMRLLRQALPTYWEVLLGAATDLSASLLSTSGGDNDEDEDEAESTTRSGRRRRASPPDRRARWPGPTTASRSTRRGDGCSVDTGKGAGSLELSSDALITHKPFNVFDAEECRRRLRRLYTFISTYERRRIALLQLAAEGKLPKVATAAAAVRSPKLHNGSPLTPAHAAATAVGVGFSTPLRLSPPPRLASPLLPPKPVGGDSGTTAAQRSPPHCHQVSPPIRAAVPQPRQRGEGAAGDGGSPRPSPSLSPVSSSQSSRLSPQRQQQHRSPPQQSSVRLKSAQKSASGLSGSVNPSKQRSSKHTFGDVRGSGSGGAGAAAVVVEDGVGDNFTLPPSEVAWQESCVRATTFSQGAGVVAGKGTARRAERVSGGGEQDRRTSPPGRWSDKPPANEKDEEDEESPSSSSSDVERGVNSHGCRQPLPFASSEDDEQQRQTPSMRVMQPRKRLRPNSDNEDADKDADEDHPRRRTESRNRDGNTDEASRAEQQQRRKAKKTGRRRRRQEQTLQQHQQRKQVSSRSPLHSHEPSKEASCSPEVRAGRGGPGSVGSVSSRTGSPGLPPRPCRAEMEVKGSPVTPTQTVPSIRARAKRSAYAAAASAAPVGDADPYDADTN</sequence>
<feature type="compositionally biased region" description="Polar residues" evidence="1">
    <location>
        <begin position="1201"/>
        <end position="1210"/>
    </location>
</feature>
<dbReference type="Proteomes" id="UP000007259">
    <property type="component" value="Chromosome 14"/>
</dbReference>
<gene>
    <name evidence="2" type="ORF">LMXM_14_0750</name>
</gene>
<keyword evidence="3" id="KW-1185">Reference proteome</keyword>
<accession>E9APS0</accession>
<dbReference type="OMA" id="CPEHTAM"/>
<protein>
    <submittedName>
        <fullName evidence="2">Uncharacterized protein</fullName>
    </submittedName>
</protein>
<feature type="compositionally biased region" description="Acidic residues" evidence="1">
    <location>
        <begin position="1316"/>
        <end position="1333"/>
    </location>
</feature>
<feature type="compositionally biased region" description="Low complexity" evidence="1">
    <location>
        <begin position="1914"/>
        <end position="1924"/>
    </location>
</feature>
<feature type="region of interest" description="Disordered" evidence="1">
    <location>
        <begin position="217"/>
        <end position="265"/>
    </location>
</feature>
<dbReference type="PhylomeDB" id="E9APS0"/>
<evidence type="ECO:0000313" key="3">
    <source>
        <dbReference type="Proteomes" id="UP000007259"/>
    </source>
</evidence>
<feature type="compositionally biased region" description="Acidic residues" evidence="1">
    <location>
        <begin position="1402"/>
        <end position="1411"/>
    </location>
</feature>
<evidence type="ECO:0000256" key="1">
    <source>
        <dbReference type="SAM" id="MobiDB-lite"/>
    </source>
</evidence>
<feature type="compositionally biased region" description="Basic and acidic residues" evidence="1">
    <location>
        <begin position="1731"/>
        <end position="1760"/>
    </location>
</feature>
<feature type="compositionally biased region" description="Acidic residues" evidence="1">
    <location>
        <begin position="233"/>
        <end position="242"/>
    </location>
</feature>
<dbReference type="RefSeq" id="XP_003873447.1">
    <property type="nucleotide sequence ID" value="XM_003873398.1"/>
</dbReference>
<proteinExistence type="predicted"/>
<feature type="compositionally biased region" description="Basic and acidic residues" evidence="1">
    <location>
        <begin position="1348"/>
        <end position="1363"/>
    </location>
</feature>
<dbReference type="EMBL" id="FR799567">
    <property type="protein sequence ID" value="CBZ24937.1"/>
    <property type="molecule type" value="Genomic_DNA"/>
</dbReference>
<dbReference type="KEGG" id="lmi:LMXM_14_0750"/>
<feature type="region of interest" description="Disordered" evidence="1">
    <location>
        <begin position="1396"/>
        <end position="1453"/>
    </location>
</feature>
<feature type="compositionally biased region" description="Low complexity" evidence="1">
    <location>
        <begin position="1958"/>
        <end position="1967"/>
    </location>
</feature>
<feature type="compositionally biased region" description="Low complexity" evidence="1">
    <location>
        <begin position="1614"/>
        <end position="1645"/>
    </location>
</feature>
<feature type="compositionally biased region" description="Polar residues" evidence="1">
    <location>
        <begin position="1240"/>
        <end position="1250"/>
    </location>
</feature>
<dbReference type="VEuPathDB" id="TriTrypDB:LmxM.14.0750"/>
<name>E9APS0_LEIMU</name>
<feature type="region of interest" description="Disordered" evidence="1">
    <location>
        <begin position="296"/>
        <end position="357"/>
    </location>
</feature>
<feature type="region of interest" description="Disordered" evidence="1">
    <location>
        <begin position="1296"/>
        <end position="1363"/>
    </location>
</feature>
<feature type="compositionally biased region" description="Polar residues" evidence="1">
    <location>
        <begin position="1649"/>
        <end position="1665"/>
    </location>
</feature>
<feature type="region of interest" description="Disordered" evidence="1">
    <location>
        <begin position="34"/>
        <end position="59"/>
    </location>
</feature>
<organism evidence="2 3">
    <name type="scientific">Leishmania mexicana (strain MHOM/GT/2001/U1103)</name>
    <dbReference type="NCBI Taxonomy" id="929439"/>
    <lineage>
        <taxon>Eukaryota</taxon>
        <taxon>Discoba</taxon>
        <taxon>Euglenozoa</taxon>
        <taxon>Kinetoplastea</taxon>
        <taxon>Metakinetoplastina</taxon>
        <taxon>Trypanosomatida</taxon>
        <taxon>Trypanosomatidae</taxon>
        <taxon>Leishmaniinae</taxon>
        <taxon>Leishmania</taxon>
    </lineage>
</organism>
<dbReference type="OrthoDB" id="267223at2759"/>
<feature type="compositionally biased region" description="Low complexity" evidence="1">
    <location>
        <begin position="47"/>
        <end position="59"/>
    </location>
</feature>
<reference evidence="2 3" key="1">
    <citation type="journal article" date="2011" name="Genome Res.">
        <title>Chromosome and gene copy number variation allow major structural change between species and strains of Leishmania.</title>
        <authorList>
            <person name="Rogers M.B."/>
            <person name="Hilley J.D."/>
            <person name="Dickens N.J."/>
            <person name="Wilkes J."/>
            <person name="Bates P.A."/>
            <person name="Depledge D.P."/>
            <person name="Harris D."/>
            <person name="Her Y."/>
            <person name="Herzyk P."/>
            <person name="Imamura H."/>
            <person name="Otto T.D."/>
            <person name="Sanders M."/>
            <person name="Seeger K."/>
            <person name="Dujardin J.C."/>
            <person name="Berriman M."/>
            <person name="Smith D.F."/>
            <person name="Hertz-Fowler C."/>
            <person name="Mottram J.C."/>
        </authorList>
    </citation>
    <scope>NUCLEOTIDE SEQUENCE [LARGE SCALE GENOMIC DNA]</scope>
    <source>
        <strain evidence="2 3">MHOM/GT/2001/U1103</strain>
    </source>
</reference>
<feature type="region of interest" description="Disordered" evidence="1">
    <location>
        <begin position="1550"/>
        <end position="1684"/>
    </location>
</feature>
<dbReference type="GeneID" id="13449501"/>
<feature type="compositionally biased region" description="Low complexity" evidence="1">
    <location>
        <begin position="308"/>
        <end position="321"/>
    </location>
</feature>
<evidence type="ECO:0000313" key="2">
    <source>
        <dbReference type="EMBL" id="CBZ24937.1"/>
    </source>
</evidence>